<comment type="caution">
    <text evidence="6">The sequence shown here is derived from an EMBL/GenBank/DDBJ whole genome shotgun (WGS) entry which is preliminary data.</text>
</comment>
<dbReference type="GO" id="GO:0003755">
    <property type="term" value="F:peptidyl-prolyl cis-trans isomerase activity"/>
    <property type="evidence" value="ECO:0007669"/>
    <property type="project" value="UniProtKB-UniRule"/>
</dbReference>
<dbReference type="Pfam" id="PF00160">
    <property type="entry name" value="Pro_isomerase"/>
    <property type="match status" value="1"/>
</dbReference>
<dbReference type="SUPFAM" id="SSF50891">
    <property type="entry name" value="Cyclophilin-like"/>
    <property type="match status" value="1"/>
</dbReference>
<dbReference type="AlphaFoldDB" id="A0A955I291"/>
<dbReference type="Gene3D" id="2.40.100.10">
    <property type="entry name" value="Cyclophilin-like"/>
    <property type="match status" value="1"/>
</dbReference>
<reference evidence="6" key="2">
    <citation type="journal article" date="2021" name="Microbiome">
        <title>Successional dynamics and alternative stable states in a saline activated sludge microbial community over 9 years.</title>
        <authorList>
            <person name="Wang Y."/>
            <person name="Ye J."/>
            <person name="Ju F."/>
            <person name="Liu L."/>
            <person name="Boyd J.A."/>
            <person name="Deng Y."/>
            <person name="Parks D.H."/>
            <person name="Jiang X."/>
            <person name="Yin X."/>
            <person name="Woodcroft B.J."/>
            <person name="Tyson G.W."/>
            <person name="Hugenholtz P."/>
            <person name="Polz M.F."/>
            <person name="Zhang T."/>
        </authorList>
    </citation>
    <scope>NUCLEOTIDE SEQUENCE</scope>
    <source>
        <strain evidence="6">HKST-UBA17</strain>
    </source>
</reference>
<organism evidence="6 7">
    <name type="scientific">Candidatus Dojkabacteria bacterium</name>
    <dbReference type="NCBI Taxonomy" id="2099670"/>
    <lineage>
        <taxon>Bacteria</taxon>
        <taxon>Candidatus Dojkabacteria</taxon>
    </lineage>
</organism>
<evidence type="ECO:0000259" key="5">
    <source>
        <dbReference type="PROSITE" id="PS50072"/>
    </source>
</evidence>
<protein>
    <recommendedName>
        <fullName evidence="3">Peptidyl-prolyl cis-trans isomerase</fullName>
        <shortName evidence="3">PPIase</shortName>
        <ecNumber evidence="3">5.2.1.8</ecNumber>
    </recommendedName>
</protein>
<dbReference type="PANTHER" id="PTHR45625">
    <property type="entry name" value="PEPTIDYL-PROLYL CIS-TRANS ISOMERASE-RELATED"/>
    <property type="match status" value="1"/>
</dbReference>
<dbReference type="EMBL" id="JAGQLN010000020">
    <property type="protein sequence ID" value="MCA9377152.1"/>
    <property type="molecule type" value="Genomic_DNA"/>
</dbReference>
<keyword evidence="4" id="KW-0812">Transmembrane</keyword>
<comment type="similarity">
    <text evidence="3">Belongs to the cyclophilin-type PPIase family.</text>
</comment>
<accession>A0A955I291</accession>
<gene>
    <name evidence="6" type="ORF">KC685_04495</name>
</gene>
<dbReference type="EC" id="5.2.1.8" evidence="3"/>
<dbReference type="PROSITE" id="PS50072">
    <property type="entry name" value="CSA_PPIASE_2"/>
    <property type="match status" value="1"/>
</dbReference>
<evidence type="ECO:0000256" key="1">
    <source>
        <dbReference type="ARBA" id="ARBA00023110"/>
    </source>
</evidence>
<keyword evidence="4" id="KW-1133">Transmembrane helix</keyword>
<dbReference type="PANTHER" id="PTHR45625:SF4">
    <property type="entry name" value="PEPTIDYLPROLYL ISOMERASE DOMAIN AND WD REPEAT-CONTAINING PROTEIN 1"/>
    <property type="match status" value="1"/>
</dbReference>
<dbReference type="InterPro" id="IPR002130">
    <property type="entry name" value="Cyclophilin-type_PPIase_dom"/>
</dbReference>
<evidence type="ECO:0000256" key="3">
    <source>
        <dbReference type="RuleBase" id="RU363019"/>
    </source>
</evidence>
<sequence length="261" mass="28278">MAVDAKGIIKDNGKLILSVVGIVVLAAVMSTATQEDGGMFGFWKIDPISTPQVGLDNVGPQPVATDDDTDIEPDTQNEIARPVDNGKNSIYNRPPEFALNDGSDYQADIITTMGTIRIDLLENIAPENVNNFIFLANDGFYSGTSFHRIVADYIIQGGDPLGTGYGGPGYSIDDEINGDLRFRPYSVAMANSESDTNGSQFFIVSKNATTEDLRSLDGNYTIIGDVVSGYNVIDDIEQVAVNNFFMPFDPVTISDVRVIER</sequence>
<evidence type="ECO:0000313" key="7">
    <source>
        <dbReference type="Proteomes" id="UP000741282"/>
    </source>
</evidence>
<feature type="transmembrane region" description="Helical" evidence="4">
    <location>
        <begin position="12"/>
        <end position="32"/>
    </location>
</feature>
<reference evidence="6" key="1">
    <citation type="submission" date="2020-04" db="EMBL/GenBank/DDBJ databases">
        <authorList>
            <person name="Zhang T."/>
        </authorList>
    </citation>
    <scope>NUCLEOTIDE SEQUENCE</scope>
    <source>
        <strain evidence="6">HKST-UBA17</strain>
    </source>
</reference>
<feature type="domain" description="PPIase cyclophilin-type" evidence="5">
    <location>
        <begin position="111"/>
        <end position="258"/>
    </location>
</feature>
<proteinExistence type="inferred from homology"/>
<comment type="catalytic activity">
    <reaction evidence="3">
        <text>[protein]-peptidylproline (omega=180) = [protein]-peptidylproline (omega=0)</text>
        <dbReference type="Rhea" id="RHEA:16237"/>
        <dbReference type="Rhea" id="RHEA-COMP:10747"/>
        <dbReference type="Rhea" id="RHEA-COMP:10748"/>
        <dbReference type="ChEBI" id="CHEBI:83833"/>
        <dbReference type="ChEBI" id="CHEBI:83834"/>
        <dbReference type="EC" id="5.2.1.8"/>
    </reaction>
</comment>
<keyword evidence="4" id="KW-0472">Membrane</keyword>
<name>A0A955I291_9BACT</name>
<dbReference type="CDD" id="cd00317">
    <property type="entry name" value="cyclophilin"/>
    <property type="match status" value="1"/>
</dbReference>
<evidence type="ECO:0000313" key="6">
    <source>
        <dbReference type="EMBL" id="MCA9377152.1"/>
    </source>
</evidence>
<evidence type="ECO:0000256" key="4">
    <source>
        <dbReference type="SAM" id="Phobius"/>
    </source>
</evidence>
<dbReference type="PRINTS" id="PR00153">
    <property type="entry name" value="CSAPPISMRASE"/>
</dbReference>
<dbReference type="InterPro" id="IPR044666">
    <property type="entry name" value="Cyclophilin_A-like"/>
</dbReference>
<dbReference type="InterPro" id="IPR029000">
    <property type="entry name" value="Cyclophilin-like_dom_sf"/>
</dbReference>
<comment type="function">
    <text evidence="3">PPIases accelerate the folding of proteins. It catalyzes the cis-trans isomerization of proline imidic peptide bonds in oligopeptides.</text>
</comment>
<keyword evidence="1 3" id="KW-0697">Rotamase</keyword>
<evidence type="ECO:0000256" key="2">
    <source>
        <dbReference type="ARBA" id="ARBA00023235"/>
    </source>
</evidence>
<dbReference type="Proteomes" id="UP000741282">
    <property type="component" value="Unassembled WGS sequence"/>
</dbReference>
<keyword evidence="2 3" id="KW-0413">Isomerase</keyword>